<evidence type="ECO:0000313" key="4">
    <source>
        <dbReference type="EMBL" id="HIY66737.1"/>
    </source>
</evidence>
<evidence type="ECO:0000256" key="2">
    <source>
        <dbReference type="ARBA" id="ARBA00023315"/>
    </source>
</evidence>
<dbReference type="InterPro" id="IPR050832">
    <property type="entry name" value="Bact_Acetyltransf"/>
</dbReference>
<dbReference type="SUPFAM" id="SSF55729">
    <property type="entry name" value="Acyl-CoA N-acyltransferases (Nat)"/>
    <property type="match status" value="1"/>
</dbReference>
<name>A0A9D2C9Y3_9MICO</name>
<sequence length="159" mass="17487">MNAARILLNEQSFTVRRARSDDVEDIVALLRDDDLGASRESEDLGPYSSAFQQIDSDSKHFLAVIERADGEIAGTMHLTLLPGLSRNAATRMQVEAVRVARSARGIGLGTAMFQWAHDYGRGKGAALVQLTTDKERPDACRFYRSLGYADSHEGFKLAL</sequence>
<dbReference type="Pfam" id="PF00583">
    <property type="entry name" value="Acetyltransf_1"/>
    <property type="match status" value="1"/>
</dbReference>
<dbReference type="PANTHER" id="PTHR43877">
    <property type="entry name" value="AMINOALKYLPHOSPHONATE N-ACETYLTRANSFERASE-RELATED-RELATED"/>
    <property type="match status" value="1"/>
</dbReference>
<dbReference type="PROSITE" id="PS51186">
    <property type="entry name" value="GNAT"/>
    <property type="match status" value="1"/>
</dbReference>
<evidence type="ECO:0000256" key="1">
    <source>
        <dbReference type="ARBA" id="ARBA00022679"/>
    </source>
</evidence>
<comment type="caution">
    <text evidence="4">The sequence shown here is derived from an EMBL/GenBank/DDBJ whole genome shotgun (WGS) entry which is preliminary data.</text>
</comment>
<dbReference type="GO" id="GO:0016747">
    <property type="term" value="F:acyltransferase activity, transferring groups other than amino-acyl groups"/>
    <property type="evidence" value="ECO:0007669"/>
    <property type="project" value="InterPro"/>
</dbReference>
<dbReference type="PANTHER" id="PTHR43877:SF2">
    <property type="entry name" value="AMINOALKYLPHOSPHONATE N-ACETYLTRANSFERASE-RELATED"/>
    <property type="match status" value="1"/>
</dbReference>
<feature type="domain" description="N-acetyltransferase" evidence="3">
    <location>
        <begin position="13"/>
        <end position="159"/>
    </location>
</feature>
<dbReference type="CDD" id="cd04301">
    <property type="entry name" value="NAT_SF"/>
    <property type="match status" value="1"/>
</dbReference>
<dbReference type="InterPro" id="IPR016181">
    <property type="entry name" value="Acyl_CoA_acyltransferase"/>
</dbReference>
<dbReference type="Gene3D" id="3.40.630.30">
    <property type="match status" value="1"/>
</dbReference>
<dbReference type="AlphaFoldDB" id="A0A9D2C9Y3"/>
<evidence type="ECO:0000259" key="3">
    <source>
        <dbReference type="PROSITE" id="PS51186"/>
    </source>
</evidence>
<dbReference type="EMBL" id="DXDC01000322">
    <property type="protein sequence ID" value="HIY66737.1"/>
    <property type="molecule type" value="Genomic_DNA"/>
</dbReference>
<gene>
    <name evidence="4" type="ORF">H9830_10730</name>
</gene>
<proteinExistence type="predicted"/>
<reference evidence="4" key="1">
    <citation type="journal article" date="2021" name="PeerJ">
        <title>Extensive microbial diversity within the chicken gut microbiome revealed by metagenomics and culture.</title>
        <authorList>
            <person name="Gilroy R."/>
            <person name="Ravi A."/>
            <person name="Getino M."/>
            <person name="Pursley I."/>
            <person name="Horton D.L."/>
            <person name="Alikhan N.F."/>
            <person name="Baker D."/>
            <person name="Gharbi K."/>
            <person name="Hall N."/>
            <person name="Watson M."/>
            <person name="Adriaenssens E.M."/>
            <person name="Foster-Nyarko E."/>
            <person name="Jarju S."/>
            <person name="Secka A."/>
            <person name="Antonio M."/>
            <person name="Oren A."/>
            <person name="Chaudhuri R.R."/>
            <person name="La Ragione R."/>
            <person name="Hildebrand F."/>
            <person name="Pallen M.J."/>
        </authorList>
    </citation>
    <scope>NUCLEOTIDE SEQUENCE</scope>
    <source>
        <strain evidence="4">ChiGjej1B1-98</strain>
    </source>
</reference>
<dbReference type="Proteomes" id="UP000824005">
    <property type="component" value="Unassembled WGS sequence"/>
</dbReference>
<protein>
    <submittedName>
        <fullName evidence="4">GNAT family N-acetyltransferase</fullName>
    </submittedName>
</protein>
<evidence type="ECO:0000313" key="5">
    <source>
        <dbReference type="Proteomes" id="UP000824005"/>
    </source>
</evidence>
<organism evidence="4 5">
    <name type="scientific">Candidatus Agrococcus pullicola</name>
    <dbReference type="NCBI Taxonomy" id="2838429"/>
    <lineage>
        <taxon>Bacteria</taxon>
        <taxon>Bacillati</taxon>
        <taxon>Actinomycetota</taxon>
        <taxon>Actinomycetes</taxon>
        <taxon>Micrococcales</taxon>
        <taxon>Microbacteriaceae</taxon>
        <taxon>Agrococcus</taxon>
    </lineage>
</organism>
<accession>A0A9D2C9Y3</accession>
<reference evidence="4" key="2">
    <citation type="submission" date="2021-04" db="EMBL/GenBank/DDBJ databases">
        <authorList>
            <person name="Gilroy R."/>
        </authorList>
    </citation>
    <scope>NUCLEOTIDE SEQUENCE</scope>
    <source>
        <strain evidence="4">ChiGjej1B1-98</strain>
    </source>
</reference>
<keyword evidence="2" id="KW-0012">Acyltransferase</keyword>
<dbReference type="InterPro" id="IPR000182">
    <property type="entry name" value="GNAT_dom"/>
</dbReference>
<keyword evidence="1" id="KW-0808">Transferase</keyword>